<reference evidence="1" key="1">
    <citation type="submission" date="2022-08" db="EMBL/GenBank/DDBJ databases">
        <authorList>
            <person name="Kallberg Y."/>
            <person name="Tangrot J."/>
            <person name="Rosling A."/>
        </authorList>
    </citation>
    <scope>NUCLEOTIDE SEQUENCE</scope>
    <source>
        <strain evidence="1">Wild A</strain>
    </source>
</reference>
<evidence type="ECO:0000313" key="1">
    <source>
        <dbReference type="EMBL" id="CAI2187745.1"/>
    </source>
</evidence>
<sequence length="77" mass="8816">SILRNLRNYSNQSFLLEPPWSHRKNKRSRRVCALLALFPFILFYRDQSLSIMLDGSATLFAGKGSPIGLDNFSEILN</sequence>
<feature type="non-terminal residue" evidence="1">
    <location>
        <position position="1"/>
    </location>
</feature>
<protein>
    <submittedName>
        <fullName evidence="1">17704_t:CDS:1</fullName>
    </submittedName>
</protein>
<dbReference type="Proteomes" id="UP001153678">
    <property type="component" value="Unassembled WGS sequence"/>
</dbReference>
<organism evidence="1 2">
    <name type="scientific">Funneliformis geosporum</name>
    <dbReference type="NCBI Taxonomy" id="1117311"/>
    <lineage>
        <taxon>Eukaryota</taxon>
        <taxon>Fungi</taxon>
        <taxon>Fungi incertae sedis</taxon>
        <taxon>Mucoromycota</taxon>
        <taxon>Glomeromycotina</taxon>
        <taxon>Glomeromycetes</taxon>
        <taxon>Glomerales</taxon>
        <taxon>Glomeraceae</taxon>
        <taxon>Funneliformis</taxon>
    </lineage>
</organism>
<proteinExistence type="predicted"/>
<comment type="caution">
    <text evidence="1">The sequence shown here is derived from an EMBL/GenBank/DDBJ whole genome shotgun (WGS) entry which is preliminary data.</text>
</comment>
<accession>A0A9W4WY31</accession>
<evidence type="ECO:0000313" key="2">
    <source>
        <dbReference type="Proteomes" id="UP001153678"/>
    </source>
</evidence>
<name>A0A9W4WY31_9GLOM</name>
<dbReference type="AlphaFoldDB" id="A0A9W4WY31"/>
<keyword evidence="2" id="KW-1185">Reference proteome</keyword>
<dbReference type="EMBL" id="CAMKVN010004797">
    <property type="protein sequence ID" value="CAI2187745.1"/>
    <property type="molecule type" value="Genomic_DNA"/>
</dbReference>
<gene>
    <name evidence="1" type="ORF">FWILDA_LOCUS13235</name>
</gene>